<evidence type="ECO:0000313" key="3">
    <source>
        <dbReference type="Proteomes" id="UP000003751"/>
    </source>
</evidence>
<dbReference type="Proteomes" id="UP000003751">
    <property type="component" value="Unassembled WGS sequence"/>
</dbReference>
<reference evidence="1 3" key="1">
    <citation type="journal article" date="2014" name="ISME J.">
        <title>Trehalose/2-sulfotrehalose biosynthesis and glycine-betaine uptake are widely spread mechanisms for osmoadaptation in the Halobacteriales.</title>
        <authorList>
            <person name="Youssef N.H."/>
            <person name="Savage-Ashlock K.N."/>
            <person name="McCully A.L."/>
            <person name="Luedtke B."/>
            <person name="Shaw E.I."/>
            <person name="Hoff W.D."/>
            <person name="Elshahed M.S."/>
        </authorList>
    </citation>
    <scope>NUCLEOTIDE SEQUENCE [LARGE SCALE GENOMIC DNA]</scope>
    <source>
        <strain evidence="1 3">DX253</strain>
    </source>
</reference>
<evidence type="ECO:0000313" key="4">
    <source>
        <dbReference type="Proteomes" id="UP000184203"/>
    </source>
</evidence>
<keyword evidence="4" id="KW-1185">Reference proteome</keyword>
<name>E7QUY5_HALPU</name>
<dbReference type="SUPFAM" id="SSF51126">
    <property type="entry name" value="Pectin lyase-like"/>
    <property type="match status" value="1"/>
</dbReference>
<reference evidence="4" key="2">
    <citation type="submission" date="2016-11" db="EMBL/GenBank/DDBJ databases">
        <authorList>
            <person name="Varghese N."/>
            <person name="Submissions S."/>
        </authorList>
    </citation>
    <scope>NUCLEOTIDE SEQUENCE [LARGE SCALE GENOMIC DNA]</scope>
    <source>
        <strain evidence="4">DX253</strain>
    </source>
</reference>
<reference evidence="2" key="3">
    <citation type="submission" date="2016-11" db="EMBL/GenBank/DDBJ databases">
        <authorList>
            <person name="Jaros S."/>
            <person name="Januszkiewicz K."/>
            <person name="Wedrychowicz H."/>
        </authorList>
    </citation>
    <scope>NUCLEOTIDE SEQUENCE [LARGE SCALE GENOMIC DNA]</scope>
    <source>
        <strain evidence="2">DX253</strain>
    </source>
</reference>
<dbReference type="InterPro" id="IPR012334">
    <property type="entry name" value="Pectin_lyas_fold"/>
</dbReference>
<dbReference type="Gene3D" id="2.160.20.10">
    <property type="entry name" value="Single-stranded right-handed beta-helix, Pectin lyase-like"/>
    <property type="match status" value="1"/>
</dbReference>
<protein>
    <submittedName>
        <fullName evidence="1">Periplasmic copper-binding protein</fullName>
    </submittedName>
    <submittedName>
        <fullName evidence="2">Right handed beta helix region</fullName>
    </submittedName>
</protein>
<dbReference type="InterPro" id="IPR011050">
    <property type="entry name" value="Pectin_lyase_fold/virulence"/>
</dbReference>
<organism evidence="1 3">
    <name type="scientific">Haladaptatus paucihalophilus DX253</name>
    <dbReference type="NCBI Taxonomy" id="797209"/>
    <lineage>
        <taxon>Archaea</taxon>
        <taxon>Methanobacteriati</taxon>
        <taxon>Methanobacteriota</taxon>
        <taxon>Stenosarchaea group</taxon>
        <taxon>Halobacteria</taxon>
        <taxon>Halobacteriales</taxon>
        <taxon>Haladaptataceae</taxon>
        <taxon>Haladaptatus</taxon>
    </lineage>
</organism>
<dbReference type="PATRIC" id="fig|797209.4.peg.2578"/>
<evidence type="ECO:0000313" key="2">
    <source>
        <dbReference type="EMBL" id="SHL26384.1"/>
    </source>
</evidence>
<gene>
    <name evidence="2" type="ORF">SAMN05444342_3460</name>
    <name evidence="1" type="ORF">ZOD2009_13106</name>
</gene>
<sequence>MVSIDSTNRKALIVAPLVLLVVVALAINFVDLPLGGNHESNSTPPKQVKHCQKISKPGNYVLADDFGGATGLTGSCLVINASHVTVNGSGHTIKGRGVTDTTGVLVDNASGVSDVTIHSVRVVRWNRAIHVSNASSVTVRNVSAVRSTEGITVWNSSDVSIEHSRSARNLFGILVDNRSENVDYSTLHYYENQLNSTRGRGQVSS</sequence>
<proteinExistence type="predicted"/>
<accession>E7QUY5</accession>
<evidence type="ECO:0000313" key="1">
    <source>
        <dbReference type="EMBL" id="EFW91503.1"/>
    </source>
</evidence>
<dbReference type="EMBL" id="FRAN01000005">
    <property type="protein sequence ID" value="SHL26384.1"/>
    <property type="molecule type" value="Genomic_DNA"/>
</dbReference>
<dbReference type="AlphaFoldDB" id="E7QUY5"/>
<dbReference type="Proteomes" id="UP000184203">
    <property type="component" value="Unassembled WGS sequence"/>
</dbReference>
<dbReference type="EMBL" id="AEMG01000013">
    <property type="protein sequence ID" value="EFW91503.1"/>
    <property type="molecule type" value="Genomic_DNA"/>
</dbReference>
<dbReference type="OrthoDB" id="214614at2157"/>
<dbReference type="eggNOG" id="arCOG02545">
    <property type="taxonomic scope" value="Archaea"/>
</dbReference>